<name>A0A0K0VL63_9VIRU</name>
<evidence type="ECO:0000256" key="4">
    <source>
        <dbReference type="ARBA" id="ARBA00022741"/>
    </source>
</evidence>
<dbReference type="GO" id="GO:0004748">
    <property type="term" value="F:ribonucleoside-diphosphate reductase activity, thioredoxin disulfide as acceptor"/>
    <property type="evidence" value="ECO:0007669"/>
    <property type="project" value="UniProtKB-EC"/>
</dbReference>
<reference evidence="12" key="1">
    <citation type="journal article" date="2015" name="BMC Evol. Biol.">
        <title>Characterization of fossilized relatives of the White Spot Syndrome Virus in genomes of decapod crustaceans.</title>
        <authorList>
            <person name="Rozenberg A."/>
            <person name="Brand P."/>
            <person name="Rivera N."/>
            <person name="Leese F."/>
            <person name="Schubart C.D."/>
        </authorList>
    </citation>
    <scope>NUCLEOTIDE SEQUENCE</scope>
    <source>
        <strain evidence="12">747*9</strain>
    </source>
</reference>
<dbReference type="PRINTS" id="PR01183">
    <property type="entry name" value="RIBORDTASEM1"/>
</dbReference>
<evidence type="ECO:0000256" key="5">
    <source>
        <dbReference type="ARBA" id="ARBA00022840"/>
    </source>
</evidence>
<evidence type="ECO:0000259" key="11">
    <source>
        <dbReference type="PROSITE" id="PS51161"/>
    </source>
</evidence>
<dbReference type="CDD" id="cd01679">
    <property type="entry name" value="RNR_I"/>
    <property type="match status" value="1"/>
</dbReference>
<keyword evidence="5 8" id="KW-0067">ATP-binding</keyword>
<dbReference type="InterPro" id="IPR008926">
    <property type="entry name" value="RNR_R1-su_N"/>
</dbReference>
<dbReference type="GO" id="GO:0009263">
    <property type="term" value="P:deoxyribonucleotide biosynthetic process"/>
    <property type="evidence" value="ECO:0007669"/>
    <property type="project" value="UniProtKB-KW"/>
</dbReference>
<dbReference type="Gene3D" id="3.20.70.20">
    <property type="match status" value="1"/>
</dbReference>
<dbReference type="Pfam" id="PF00317">
    <property type="entry name" value="Ribonuc_red_lgN"/>
    <property type="match status" value="1"/>
</dbReference>
<dbReference type="PROSITE" id="PS51161">
    <property type="entry name" value="ATP_CONE"/>
    <property type="match status" value="1"/>
</dbReference>
<dbReference type="SUPFAM" id="SSF51998">
    <property type="entry name" value="PFL-like glycyl radical enzymes"/>
    <property type="match status" value="1"/>
</dbReference>
<evidence type="ECO:0000256" key="10">
    <source>
        <dbReference type="SAM" id="MobiDB-lite"/>
    </source>
</evidence>
<evidence type="ECO:0000256" key="1">
    <source>
        <dbReference type="ARBA" id="ARBA00010406"/>
    </source>
</evidence>
<evidence type="ECO:0000256" key="6">
    <source>
        <dbReference type="ARBA" id="ARBA00023002"/>
    </source>
</evidence>
<keyword evidence="6 9" id="KW-0560">Oxidoreductase</keyword>
<dbReference type="UniPathway" id="UPA00326"/>
<keyword evidence="7 9" id="KW-0215">Deoxyribonucleotide synthesis</keyword>
<evidence type="ECO:0000256" key="2">
    <source>
        <dbReference type="ARBA" id="ARBA00012274"/>
    </source>
</evidence>
<dbReference type="InterPro" id="IPR000788">
    <property type="entry name" value="RNR_lg_C"/>
</dbReference>
<evidence type="ECO:0000256" key="3">
    <source>
        <dbReference type="ARBA" id="ARBA00022533"/>
    </source>
</evidence>
<feature type="region of interest" description="Disordered" evidence="10">
    <location>
        <begin position="770"/>
        <end position="796"/>
    </location>
</feature>
<dbReference type="InterPro" id="IPR013346">
    <property type="entry name" value="NrdE_NrdA_C"/>
</dbReference>
<organism evidence="12">
    <name type="scientific">Metopaulias depressus WSSV-like virus</name>
    <dbReference type="NCBI Taxonomy" id="1675544"/>
    <lineage>
        <taxon>Viruses</taxon>
        <taxon>Viruses incertae sedis</taxon>
        <taxon>Naldaviricetes</taxon>
        <taxon>Nimaviridae</taxon>
        <taxon>Whispovirus</taxon>
    </lineage>
</organism>
<dbReference type="PROSITE" id="PS00089">
    <property type="entry name" value="RIBORED_LARGE"/>
    <property type="match status" value="1"/>
</dbReference>
<keyword evidence="4 8" id="KW-0547">Nucleotide-binding</keyword>
<keyword evidence="3" id="KW-0021">Allosteric enzyme</keyword>
<dbReference type="Pfam" id="PF02867">
    <property type="entry name" value="Ribonuc_red_lgC"/>
    <property type="match status" value="1"/>
</dbReference>
<evidence type="ECO:0000256" key="9">
    <source>
        <dbReference type="RuleBase" id="RU003410"/>
    </source>
</evidence>
<evidence type="ECO:0000256" key="8">
    <source>
        <dbReference type="PROSITE-ProRule" id="PRU00492"/>
    </source>
</evidence>
<evidence type="ECO:0000256" key="7">
    <source>
        <dbReference type="ARBA" id="ARBA00023116"/>
    </source>
</evidence>
<proteinExistence type="inferred from homology"/>
<comment type="catalytic activity">
    <reaction evidence="9">
        <text>a 2'-deoxyribonucleoside 5'-diphosphate + [thioredoxin]-disulfide + H2O = a ribonucleoside 5'-diphosphate + [thioredoxin]-dithiol</text>
        <dbReference type="Rhea" id="RHEA:23252"/>
        <dbReference type="Rhea" id="RHEA-COMP:10698"/>
        <dbReference type="Rhea" id="RHEA-COMP:10700"/>
        <dbReference type="ChEBI" id="CHEBI:15377"/>
        <dbReference type="ChEBI" id="CHEBI:29950"/>
        <dbReference type="ChEBI" id="CHEBI:50058"/>
        <dbReference type="ChEBI" id="CHEBI:57930"/>
        <dbReference type="ChEBI" id="CHEBI:73316"/>
        <dbReference type="EC" id="1.17.4.1"/>
    </reaction>
</comment>
<dbReference type="EC" id="1.17.4.1" evidence="2 9"/>
<dbReference type="InterPro" id="IPR005144">
    <property type="entry name" value="ATP-cone_dom"/>
</dbReference>
<dbReference type="PANTHER" id="PTHR11573:SF6">
    <property type="entry name" value="RIBONUCLEOSIDE-DIPHOSPHATE REDUCTASE LARGE SUBUNIT"/>
    <property type="match status" value="1"/>
</dbReference>
<dbReference type="InterPro" id="IPR039718">
    <property type="entry name" value="Rrm1"/>
</dbReference>
<comment type="function">
    <text evidence="9">Provides the precursors necessary for DNA synthesis. Catalyzes the biosynthesis of deoxyribonucleotides from the corresponding ribonucleotides.</text>
</comment>
<dbReference type="PANTHER" id="PTHR11573">
    <property type="entry name" value="RIBONUCLEOSIDE-DIPHOSPHATE REDUCTASE LARGE CHAIN"/>
    <property type="match status" value="1"/>
</dbReference>
<protein>
    <recommendedName>
        <fullName evidence="2 9">Ribonucleoside-diphosphate reductase</fullName>
        <ecNumber evidence="2 9">1.17.4.1</ecNumber>
    </recommendedName>
</protein>
<dbReference type="SUPFAM" id="SSF48168">
    <property type="entry name" value="R1 subunit of ribonucleotide reductase, N-terminal domain"/>
    <property type="match status" value="1"/>
</dbReference>
<dbReference type="InterPro" id="IPR013509">
    <property type="entry name" value="RNR_lsu_N"/>
</dbReference>
<evidence type="ECO:0000313" key="12">
    <source>
        <dbReference type="EMBL" id="AKS10589.1"/>
    </source>
</evidence>
<accession>A0A0K0VL63</accession>
<dbReference type="NCBIfam" id="TIGR02506">
    <property type="entry name" value="NrdE_NrdA"/>
    <property type="match status" value="1"/>
</dbReference>
<dbReference type="EMBL" id="KR820240">
    <property type="protein sequence ID" value="AKS10589.1"/>
    <property type="molecule type" value="Genomic_DNA"/>
</dbReference>
<dbReference type="Pfam" id="PF03477">
    <property type="entry name" value="ATP-cone"/>
    <property type="match status" value="1"/>
</dbReference>
<sequence>MKIVKRNGEVTNVFLDKIVTRLTVLCGDDIDKKYVDPTVLATKVIHGLQNMMKTSELDVLAAEQAASQITEHPDFDKLAARITVSNLHKCTRNCREFSRVTEELRNAVHPSTGESAPVVGEEYYKTVMRHAERLDKAIDYKRDFSYTYFGIKTLEYSYLLRIGDEIVERPQHMLMRVAVGIHGEDIDSAIETYDLMSRHVFTHASPTMFNAGTVVPQLSSCFLVGLQKDSFGGVMDTLKDAAMILETAGGIGLHIHDMRGKGNTISSSRVMPLMKIFNETARCVSQGGNRRKGAISYYVEPWHIDIKDIIECRKNAGNEDLRTRDLFPALWIPDEFMRRAEEKKEWTLMCPSECPGLSDVYGEEFDKLYKEYEKAGKGRRTINARELWNFIVYTKIETGTPFICFKDHVNNKSNHSNIGVIKSSNLCTEIVQYSDAKQTAVCNLASVAVNKLIGITPEPYFDFQELKRVIKVMVRNLNKIIDVNYYPTEKARFSNMKTRPMGIGVQGLADAFIKLRISFDSEDAQLLNKRIFETIYYGALEASCELAEDEGKTYDYYEGSPISEGILQFDMWEKNGYGEQVKKYMTEESIQDWQILREKIKKHGVRNSMLVAQMPTASTAHILGNAESIEPYTSNIFNRNVLPGAFQVVNESLVRDLVKADLWTDAIKNKIIADGGSIKNISAISSSTRDLYKTSWEIPQRMIINMAADRGMFVDQAQSLNLYVAEPSYKTVNAMYFYAWQKGVKTTYYLRTKGAAKAVQFTVDKTKLKQLEMEEEEEEEEKKKNKEEEEEEAAKPVCSLENKDACVMCSG</sequence>
<dbReference type="GO" id="GO:0005524">
    <property type="term" value="F:ATP binding"/>
    <property type="evidence" value="ECO:0007669"/>
    <property type="project" value="UniProtKB-UniRule"/>
</dbReference>
<comment type="similarity">
    <text evidence="1 9">Belongs to the ribonucleoside diphosphate reductase large chain family.</text>
</comment>
<feature type="domain" description="ATP-cone" evidence="11">
    <location>
        <begin position="1"/>
        <end position="93"/>
    </location>
</feature>